<keyword evidence="5" id="KW-1185">Reference proteome</keyword>
<dbReference type="InterPro" id="IPR035979">
    <property type="entry name" value="RBD_domain_sf"/>
</dbReference>
<gene>
    <name evidence="4" type="ORF">BWQ96_04528</name>
</gene>
<feature type="domain" description="RRM" evidence="3">
    <location>
        <begin position="114"/>
        <end position="190"/>
    </location>
</feature>
<organism evidence="4 5">
    <name type="scientific">Gracilariopsis chorda</name>
    <dbReference type="NCBI Taxonomy" id="448386"/>
    <lineage>
        <taxon>Eukaryota</taxon>
        <taxon>Rhodophyta</taxon>
        <taxon>Florideophyceae</taxon>
        <taxon>Rhodymeniophycidae</taxon>
        <taxon>Gracilariales</taxon>
        <taxon>Gracilariaceae</taxon>
        <taxon>Gracilariopsis</taxon>
    </lineage>
</organism>
<dbReference type="STRING" id="448386.A0A2V3IX96"/>
<dbReference type="InterPro" id="IPR012677">
    <property type="entry name" value="Nucleotide-bd_a/b_plait_sf"/>
</dbReference>
<feature type="compositionally biased region" description="Basic and acidic residues" evidence="2">
    <location>
        <begin position="337"/>
        <end position="365"/>
    </location>
</feature>
<feature type="compositionally biased region" description="Pro residues" evidence="2">
    <location>
        <begin position="33"/>
        <end position="44"/>
    </location>
</feature>
<dbReference type="GO" id="GO:0003723">
    <property type="term" value="F:RNA binding"/>
    <property type="evidence" value="ECO:0007669"/>
    <property type="project" value="UniProtKB-UniRule"/>
</dbReference>
<evidence type="ECO:0000313" key="4">
    <source>
        <dbReference type="EMBL" id="PXF45760.1"/>
    </source>
</evidence>
<dbReference type="InterPro" id="IPR000504">
    <property type="entry name" value="RRM_dom"/>
</dbReference>
<feature type="region of interest" description="Disordered" evidence="2">
    <location>
        <begin position="188"/>
        <end position="409"/>
    </location>
</feature>
<dbReference type="SMART" id="SM00360">
    <property type="entry name" value="RRM"/>
    <property type="match status" value="1"/>
</dbReference>
<name>A0A2V3IX96_9FLOR</name>
<keyword evidence="1" id="KW-0694">RNA-binding</keyword>
<feature type="region of interest" description="Disordered" evidence="2">
    <location>
        <begin position="1"/>
        <end position="116"/>
    </location>
</feature>
<reference evidence="4 5" key="1">
    <citation type="journal article" date="2018" name="Mol. Biol. Evol.">
        <title>Analysis of the draft genome of the red seaweed Gracilariopsis chorda provides insights into genome size evolution in Rhodophyta.</title>
        <authorList>
            <person name="Lee J."/>
            <person name="Yang E.C."/>
            <person name="Graf L."/>
            <person name="Yang J.H."/>
            <person name="Qiu H."/>
            <person name="Zel Zion U."/>
            <person name="Chan C.X."/>
            <person name="Stephens T.G."/>
            <person name="Weber A.P.M."/>
            <person name="Boo G.H."/>
            <person name="Boo S.M."/>
            <person name="Kim K.M."/>
            <person name="Shin Y."/>
            <person name="Jung M."/>
            <person name="Lee S.J."/>
            <person name="Yim H.S."/>
            <person name="Lee J.H."/>
            <person name="Bhattacharya D."/>
            <person name="Yoon H.S."/>
        </authorList>
    </citation>
    <scope>NUCLEOTIDE SEQUENCE [LARGE SCALE GENOMIC DNA]</scope>
    <source>
        <strain evidence="4 5">SKKU-2015</strain>
        <tissue evidence="4">Whole body</tissue>
    </source>
</reference>
<dbReference type="AlphaFoldDB" id="A0A2V3IX96"/>
<feature type="compositionally biased region" description="Low complexity" evidence="2">
    <location>
        <begin position="62"/>
        <end position="75"/>
    </location>
</feature>
<dbReference type="EMBL" id="NBIV01000054">
    <property type="protein sequence ID" value="PXF45760.1"/>
    <property type="molecule type" value="Genomic_DNA"/>
</dbReference>
<feature type="compositionally biased region" description="Acidic residues" evidence="2">
    <location>
        <begin position="1"/>
        <end position="22"/>
    </location>
</feature>
<evidence type="ECO:0000259" key="3">
    <source>
        <dbReference type="PROSITE" id="PS50102"/>
    </source>
</evidence>
<feature type="compositionally biased region" description="Polar residues" evidence="2">
    <location>
        <begin position="84"/>
        <end position="96"/>
    </location>
</feature>
<feature type="compositionally biased region" description="Polar residues" evidence="2">
    <location>
        <begin position="366"/>
        <end position="383"/>
    </location>
</feature>
<feature type="compositionally biased region" description="Polar residues" evidence="2">
    <location>
        <begin position="49"/>
        <end position="61"/>
    </location>
</feature>
<proteinExistence type="predicted"/>
<dbReference type="OrthoDB" id="5282at2759"/>
<feature type="compositionally biased region" description="Polar residues" evidence="2">
    <location>
        <begin position="203"/>
        <end position="213"/>
    </location>
</feature>
<dbReference type="SUPFAM" id="SSF54928">
    <property type="entry name" value="RNA-binding domain, RBD"/>
    <property type="match status" value="1"/>
</dbReference>
<evidence type="ECO:0000313" key="5">
    <source>
        <dbReference type="Proteomes" id="UP000247409"/>
    </source>
</evidence>
<sequence>MDDDWASEGEEEGLGDLSDIPDVDLPVQIKTPLPEPTPQPPAPVVPRQNAWTKPNQSQQVRSAVQSPAQHQQQPQGRALHRRQNSFPASFGSNLERPSQPAPRHQPRSHTGPTTTLYVTNLPYQTHEQAIGDFFTASSVHVVGIRLVKHPDTGNIRAALVTVVADHVPKALAVDGRMFGGRTIYVKIDGTDGKRGARGERSQSRNPSFGSSFGTRAPPLNGNARSSSWHDRGPGHSIDSQLTRRASDNRDDRRSRLAPLAKDPSIPVGPPPAGRKKLQLMPRTKPPPELQVDQRAISQQKPPQSAMPAPGRQDSEKFSQNRAGPPPRRVNSYGGERSSTRGDRSSDRFDRVDRRDRGPRMDDSRNKWTNSKETATSRPSSQPTAKKEDDSKRPVLQNTFAALDIKDPDA</sequence>
<comment type="caution">
    <text evidence="4">The sequence shown here is derived from an EMBL/GenBank/DDBJ whole genome shotgun (WGS) entry which is preliminary data.</text>
</comment>
<feature type="compositionally biased region" description="Basic and acidic residues" evidence="2">
    <location>
        <begin position="244"/>
        <end position="254"/>
    </location>
</feature>
<dbReference type="PROSITE" id="PS50102">
    <property type="entry name" value="RRM"/>
    <property type="match status" value="1"/>
</dbReference>
<dbReference type="Gene3D" id="3.30.70.330">
    <property type="match status" value="1"/>
</dbReference>
<dbReference type="Proteomes" id="UP000247409">
    <property type="component" value="Unassembled WGS sequence"/>
</dbReference>
<protein>
    <recommendedName>
        <fullName evidence="3">RRM domain-containing protein</fullName>
    </recommendedName>
</protein>
<evidence type="ECO:0000256" key="2">
    <source>
        <dbReference type="SAM" id="MobiDB-lite"/>
    </source>
</evidence>
<evidence type="ECO:0000256" key="1">
    <source>
        <dbReference type="PROSITE-ProRule" id="PRU00176"/>
    </source>
</evidence>
<feature type="compositionally biased region" description="Basic and acidic residues" evidence="2">
    <location>
        <begin position="188"/>
        <end position="202"/>
    </location>
</feature>
<accession>A0A2V3IX96</accession>